<dbReference type="Proteomes" id="UP001302696">
    <property type="component" value="Chromosome"/>
</dbReference>
<gene>
    <name evidence="1" type="ORF">N6G96_01640</name>
</gene>
<sequence length="318" mass="36769">MSNEQLNAEVTKLFEQINEMIPEELVVQYGNQKSGYVRYDQSYQTAENGQLIIHVQDVTAPNYTVSHELLHKLMEVKKFPQIQFRLTSGNREFDEQLMIITTALYDAVLHLNIYEWQRKHGLLTEEVQADYLEGIVQTITPEKAGKLDPMMHLRLMTVLDALVFYGDDFDKVTDQFKRDYPVTLAAAEKLYQLITEKPVDSPFAVRRTIVALFAEFDNVLKELGLPTLGSSEFVTLESVLSERQLRLEVRQLFQISHSEIQDAVTKKRAYIGLGVHDQQNAFVLPMPPKSQTEEYFKTLYGLSVRELFEKLQIPYLVR</sequence>
<name>A0ABZ0Q611_9LACO</name>
<dbReference type="RefSeq" id="WP_057774029.1">
    <property type="nucleotide sequence ID" value="NZ_BBIM01000008.1"/>
</dbReference>
<reference evidence="2" key="1">
    <citation type="submission" date="2024-06" db="EMBL/GenBank/DDBJ databases">
        <authorList>
            <person name="Chang H.C."/>
            <person name="Mun S.Y."/>
        </authorList>
    </citation>
    <scope>NUCLEOTIDE SEQUENCE [LARGE SCALE GENOMIC DNA]</scope>
    <source>
        <strain evidence="2">KT1</strain>
    </source>
</reference>
<keyword evidence="2" id="KW-1185">Reference proteome</keyword>
<protein>
    <submittedName>
        <fullName evidence="1">IpaB/EvcA family protein</fullName>
    </submittedName>
</protein>
<accession>A0ABZ0Q611</accession>
<dbReference type="EMBL" id="CP104778">
    <property type="protein sequence ID" value="WPC21942.1"/>
    <property type="molecule type" value="Genomic_DNA"/>
</dbReference>
<proteinExistence type="predicted"/>
<organism evidence="1 2">
    <name type="scientific">Pediococcus inopinatus</name>
    <dbReference type="NCBI Taxonomy" id="114090"/>
    <lineage>
        <taxon>Bacteria</taxon>
        <taxon>Bacillati</taxon>
        <taxon>Bacillota</taxon>
        <taxon>Bacilli</taxon>
        <taxon>Lactobacillales</taxon>
        <taxon>Lactobacillaceae</taxon>
        <taxon>Pediococcus</taxon>
    </lineage>
</organism>
<evidence type="ECO:0000313" key="1">
    <source>
        <dbReference type="EMBL" id="WPC21942.1"/>
    </source>
</evidence>
<evidence type="ECO:0000313" key="2">
    <source>
        <dbReference type="Proteomes" id="UP001302696"/>
    </source>
</evidence>